<evidence type="ECO:0000313" key="7">
    <source>
        <dbReference type="Proteomes" id="UP000321947"/>
    </source>
</evidence>
<comment type="caution">
    <text evidence="6">The sequence shown here is derived from an EMBL/GenBank/DDBJ whole genome shotgun (WGS) entry which is preliminary data.</text>
</comment>
<evidence type="ECO:0000256" key="2">
    <source>
        <dbReference type="ARBA" id="ARBA00022679"/>
    </source>
</evidence>
<accession>A0A5D3B8V8</accession>
<keyword evidence="2" id="KW-0808">Transferase</keyword>
<dbReference type="SUPFAM" id="SSF56112">
    <property type="entry name" value="Protein kinase-like (PK-like)"/>
    <property type="match status" value="1"/>
</dbReference>
<dbReference type="GO" id="GO:0005634">
    <property type="term" value="C:nucleus"/>
    <property type="evidence" value="ECO:0007669"/>
    <property type="project" value="TreeGrafter"/>
</dbReference>
<sequence length="238" mass="27284">MTSHQALYGRPSPPLLFYGNQNTMNATLNQHLTEWDITTNALKEPLATAQNRMKKFADCHRRENFEWIAEPNDAVGSRKDPHTGIAELLVTWKNLLDHEATWMAALDFQQQFATFNLEDKINLTLGIRCCLVGEAFGKETSSIEEREVFQKRLPPEAVDLVCRFFQYSPNLRCTALEACVHPFFDELRDPNTRLPNGRPLPPLFNFKPQELAGIPPDTVNRLIPEHARKQNLFMALHT</sequence>
<evidence type="ECO:0000313" key="6">
    <source>
        <dbReference type="EMBL" id="TYJ96282.1"/>
    </source>
</evidence>
<dbReference type="Proteomes" id="UP000321947">
    <property type="component" value="Unassembled WGS sequence"/>
</dbReference>
<gene>
    <name evidence="6" type="ORF">E5676_scaffold78209G00750</name>
</gene>
<keyword evidence="4 6" id="KW-0418">Kinase</keyword>
<organism evidence="6 7">
    <name type="scientific">Cucumis melo var. makuwa</name>
    <name type="common">Oriental melon</name>
    <dbReference type="NCBI Taxonomy" id="1194695"/>
    <lineage>
        <taxon>Eukaryota</taxon>
        <taxon>Viridiplantae</taxon>
        <taxon>Streptophyta</taxon>
        <taxon>Embryophyta</taxon>
        <taxon>Tracheophyta</taxon>
        <taxon>Spermatophyta</taxon>
        <taxon>Magnoliopsida</taxon>
        <taxon>eudicotyledons</taxon>
        <taxon>Gunneridae</taxon>
        <taxon>Pentapetalae</taxon>
        <taxon>rosids</taxon>
        <taxon>fabids</taxon>
        <taxon>Cucurbitales</taxon>
        <taxon>Cucurbitaceae</taxon>
        <taxon>Benincaseae</taxon>
        <taxon>Cucumis</taxon>
    </lineage>
</organism>
<proteinExistence type="predicted"/>
<protein>
    <submittedName>
        <fullName evidence="6">Shaggy-related protein kinase kappa</fullName>
    </submittedName>
</protein>
<dbReference type="GO" id="GO:0005737">
    <property type="term" value="C:cytoplasm"/>
    <property type="evidence" value="ECO:0007669"/>
    <property type="project" value="TreeGrafter"/>
</dbReference>
<dbReference type="Gene3D" id="1.10.510.10">
    <property type="entry name" value="Transferase(Phosphotransferase) domain 1"/>
    <property type="match status" value="1"/>
</dbReference>
<dbReference type="AlphaFoldDB" id="A0A5D3B8V8"/>
<dbReference type="InterPro" id="IPR011009">
    <property type="entry name" value="Kinase-like_dom_sf"/>
</dbReference>
<evidence type="ECO:0000256" key="1">
    <source>
        <dbReference type="ARBA" id="ARBA00022527"/>
    </source>
</evidence>
<dbReference type="GO" id="GO:0005524">
    <property type="term" value="F:ATP binding"/>
    <property type="evidence" value="ECO:0007669"/>
    <property type="project" value="UniProtKB-KW"/>
</dbReference>
<dbReference type="InterPro" id="IPR050591">
    <property type="entry name" value="GSK-3"/>
</dbReference>
<dbReference type="GO" id="GO:0007165">
    <property type="term" value="P:signal transduction"/>
    <property type="evidence" value="ECO:0007669"/>
    <property type="project" value="TreeGrafter"/>
</dbReference>
<evidence type="ECO:0000256" key="5">
    <source>
        <dbReference type="ARBA" id="ARBA00022840"/>
    </source>
</evidence>
<dbReference type="GO" id="GO:0030154">
    <property type="term" value="P:cell differentiation"/>
    <property type="evidence" value="ECO:0007669"/>
    <property type="project" value="TreeGrafter"/>
</dbReference>
<dbReference type="GO" id="GO:0004674">
    <property type="term" value="F:protein serine/threonine kinase activity"/>
    <property type="evidence" value="ECO:0007669"/>
    <property type="project" value="UniProtKB-KW"/>
</dbReference>
<name>A0A5D3B8V8_CUCMM</name>
<keyword evidence="5" id="KW-0067">ATP-binding</keyword>
<keyword evidence="1" id="KW-0723">Serine/threonine-protein kinase</keyword>
<dbReference type="PANTHER" id="PTHR24057">
    <property type="entry name" value="GLYCOGEN SYNTHASE KINASE-3 ALPHA"/>
    <property type="match status" value="1"/>
</dbReference>
<dbReference type="PANTHER" id="PTHR24057:SF40">
    <property type="entry name" value="SHAGGY-RELATED PROTEIN KINASE DELTA-RELATED"/>
    <property type="match status" value="1"/>
</dbReference>
<dbReference type="EMBL" id="SSTD01019745">
    <property type="protein sequence ID" value="TYJ96282.1"/>
    <property type="molecule type" value="Genomic_DNA"/>
</dbReference>
<evidence type="ECO:0000256" key="4">
    <source>
        <dbReference type="ARBA" id="ARBA00022777"/>
    </source>
</evidence>
<evidence type="ECO:0000256" key="3">
    <source>
        <dbReference type="ARBA" id="ARBA00022741"/>
    </source>
</evidence>
<reference evidence="6 7" key="1">
    <citation type="submission" date="2019-08" db="EMBL/GenBank/DDBJ databases">
        <title>Draft genome sequences of two oriental melons (Cucumis melo L. var makuwa).</title>
        <authorList>
            <person name="Kwon S.-Y."/>
        </authorList>
    </citation>
    <scope>NUCLEOTIDE SEQUENCE [LARGE SCALE GENOMIC DNA]</scope>
    <source>
        <strain evidence="7">cv. Chang Bougi</strain>
        <tissue evidence="6">Leaf</tissue>
    </source>
</reference>
<keyword evidence="3" id="KW-0547">Nucleotide-binding</keyword>